<dbReference type="PANTHER" id="PTHR46797">
    <property type="entry name" value="HTH-TYPE TRANSCRIPTIONAL REGULATOR"/>
    <property type="match status" value="1"/>
</dbReference>
<dbReference type="InterPro" id="IPR010982">
    <property type="entry name" value="Lambda_DNA-bd_dom_sf"/>
</dbReference>
<evidence type="ECO:0000256" key="1">
    <source>
        <dbReference type="ARBA" id="ARBA00023125"/>
    </source>
</evidence>
<evidence type="ECO:0000259" key="2">
    <source>
        <dbReference type="PROSITE" id="PS50943"/>
    </source>
</evidence>
<sequence length="196" mass="22211">MNDSLPTDDGEFGKKIRNRRQIKTLSLQELASKSGVSIAQISNIERNVSKPTVRTLRAICEALEFPMNWLASDSFKSDHPFIVRREKRREVEFGENKSQRVAIRKEFLSPDSCNGIQLLQLTVTPKASTGRRSFETPGQARSMLVLEGELHMELDNERLVLRAGDTCSFNQSLPIRYWNDGNADCRIILAITPAVY</sequence>
<dbReference type="Proteomes" id="UP000183400">
    <property type="component" value="Unassembled WGS sequence"/>
</dbReference>
<dbReference type="PROSITE" id="PS50943">
    <property type="entry name" value="HTH_CROC1"/>
    <property type="match status" value="1"/>
</dbReference>
<keyword evidence="1" id="KW-0238">DNA-binding</keyword>
<dbReference type="SUPFAM" id="SSF51182">
    <property type="entry name" value="RmlC-like cupins"/>
    <property type="match status" value="1"/>
</dbReference>
<dbReference type="AlphaFoldDB" id="A0A1H2YII7"/>
<dbReference type="InterPro" id="IPR014710">
    <property type="entry name" value="RmlC-like_jellyroll"/>
</dbReference>
<organism evidence="3 4">
    <name type="scientific">Ruegeria halocynthiae</name>
    <dbReference type="NCBI Taxonomy" id="985054"/>
    <lineage>
        <taxon>Bacteria</taxon>
        <taxon>Pseudomonadati</taxon>
        <taxon>Pseudomonadota</taxon>
        <taxon>Alphaproteobacteria</taxon>
        <taxon>Rhodobacterales</taxon>
        <taxon>Roseobacteraceae</taxon>
        <taxon>Ruegeria</taxon>
    </lineage>
</organism>
<dbReference type="PANTHER" id="PTHR46797:SF2">
    <property type="entry name" value="TRANSCRIPTIONAL REGULATOR"/>
    <property type="match status" value="1"/>
</dbReference>
<dbReference type="Gene3D" id="2.60.120.10">
    <property type="entry name" value="Jelly Rolls"/>
    <property type="match status" value="1"/>
</dbReference>
<dbReference type="Pfam" id="PF07883">
    <property type="entry name" value="Cupin_2"/>
    <property type="match status" value="1"/>
</dbReference>
<protein>
    <submittedName>
        <fullName evidence="3">Transcriptional regulator, XRE family with cupin sensor</fullName>
    </submittedName>
</protein>
<dbReference type="SUPFAM" id="SSF47413">
    <property type="entry name" value="lambda repressor-like DNA-binding domains"/>
    <property type="match status" value="1"/>
</dbReference>
<feature type="domain" description="HTH cro/C1-type" evidence="2">
    <location>
        <begin position="16"/>
        <end position="70"/>
    </location>
</feature>
<dbReference type="GO" id="GO:0003677">
    <property type="term" value="F:DNA binding"/>
    <property type="evidence" value="ECO:0007669"/>
    <property type="project" value="UniProtKB-KW"/>
</dbReference>
<dbReference type="InterPro" id="IPR001387">
    <property type="entry name" value="Cro/C1-type_HTH"/>
</dbReference>
<proteinExistence type="predicted"/>
<dbReference type="STRING" id="985054.SAMN05444358_102290"/>
<dbReference type="EMBL" id="FNNP01000002">
    <property type="protein sequence ID" value="SDX04785.1"/>
    <property type="molecule type" value="Genomic_DNA"/>
</dbReference>
<dbReference type="GO" id="GO:0003700">
    <property type="term" value="F:DNA-binding transcription factor activity"/>
    <property type="evidence" value="ECO:0007669"/>
    <property type="project" value="TreeGrafter"/>
</dbReference>
<dbReference type="Pfam" id="PF01381">
    <property type="entry name" value="HTH_3"/>
    <property type="match status" value="1"/>
</dbReference>
<evidence type="ECO:0000313" key="4">
    <source>
        <dbReference type="Proteomes" id="UP000183400"/>
    </source>
</evidence>
<dbReference type="InterPro" id="IPR011051">
    <property type="entry name" value="RmlC_Cupin_sf"/>
</dbReference>
<dbReference type="InterPro" id="IPR050807">
    <property type="entry name" value="TransReg_Diox_bact_type"/>
</dbReference>
<dbReference type="GO" id="GO:0005829">
    <property type="term" value="C:cytosol"/>
    <property type="evidence" value="ECO:0007669"/>
    <property type="project" value="TreeGrafter"/>
</dbReference>
<dbReference type="CDD" id="cd00093">
    <property type="entry name" value="HTH_XRE"/>
    <property type="match status" value="1"/>
</dbReference>
<dbReference type="SMART" id="SM00530">
    <property type="entry name" value="HTH_XRE"/>
    <property type="match status" value="1"/>
</dbReference>
<name>A0A1H2YII7_9RHOB</name>
<accession>A0A1H2YII7</accession>
<gene>
    <name evidence="3" type="ORF">SAMN05444358_102290</name>
</gene>
<dbReference type="CDD" id="cd02209">
    <property type="entry name" value="cupin_XRE_C"/>
    <property type="match status" value="1"/>
</dbReference>
<evidence type="ECO:0000313" key="3">
    <source>
        <dbReference type="EMBL" id="SDX04785.1"/>
    </source>
</evidence>
<dbReference type="Gene3D" id="1.10.260.40">
    <property type="entry name" value="lambda repressor-like DNA-binding domains"/>
    <property type="match status" value="1"/>
</dbReference>
<keyword evidence="4" id="KW-1185">Reference proteome</keyword>
<reference evidence="4" key="1">
    <citation type="submission" date="2016-10" db="EMBL/GenBank/DDBJ databases">
        <authorList>
            <person name="Varghese N."/>
            <person name="Submissions S."/>
        </authorList>
    </citation>
    <scope>NUCLEOTIDE SEQUENCE [LARGE SCALE GENOMIC DNA]</scope>
    <source>
        <strain evidence="4">DSM 27839</strain>
    </source>
</reference>
<dbReference type="InterPro" id="IPR013096">
    <property type="entry name" value="Cupin_2"/>
</dbReference>